<protein>
    <submittedName>
        <fullName evidence="2">Uncharacterized protein</fullName>
    </submittedName>
</protein>
<gene>
    <name evidence="2" type="ORF">PGTUg99_025766</name>
</gene>
<feature type="region of interest" description="Disordered" evidence="1">
    <location>
        <begin position="1"/>
        <end position="23"/>
    </location>
</feature>
<reference evidence="2 3" key="1">
    <citation type="submission" date="2019-05" db="EMBL/GenBank/DDBJ databases">
        <title>Emergence of the Ug99 lineage of the wheat stem rust pathogen through somatic hybridization.</title>
        <authorList>
            <person name="Li F."/>
            <person name="Upadhyaya N.M."/>
            <person name="Sperschneider J."/>
            <person name="Matny O."/>
            <person name="Nguyen-Phuc H."/>
            <person name="Mago R."/>
            <person name="Raley C."/>
            <person name="Miller M.E."/>
            <person name="Silverstein K.A.T."/>
            <person name="Henningsen E."/>
            <person name="Hirsch C.D."/>
            <person name="Visser B."/>
            <person name="Pretorius Z.A."/>
            <person name="Steffenson B.J."/>
            <person name="Schwessinger B."/>
            <person name="Dodds P.N."/>
            <person name="Figueroa M."/>
        </authorList>
    </citation>
    <scope>NUCLEOTIDE SEQUENCE [LARGE SCALE GENOMIC DNA]</scope>
    <source>
        <strain evidence="2 3">Ug99</strain>
    </source>
</reference>
<accession>A0A5B0RGJ8</accession>
<evidence type="ECO:0000313" key="2">
    <source>
        <dbReference type="EMBL" id="KAA1124318.1"/>
    </source>
</evidence>
<organism evidence="2 3">
    <name type="scientific">Puccinia graminis f. sp. tritici</name>
    <dbReference type="NCBI Taxonomy" id="56615"/>
    <lineage>
        <taxon>Eukaryota</taxon>
        <taxon>Fungi</taxon>
        <taxon>Dikarya</taxon>
        <taxon>Basidiomycota</taxon>
        <taxon>Pucciniomycotina</taxon>
        <taxon>Pucciniomycetes</taxon>
        <taxon>Pucciniales</taxon>
        <taxon>Pucciniaceae</taxon>
        <taxon>Puccinia</taxon>
    </lineage>
</organism>
<dbReference type="Proteomes" id="UP000325313">
    <property type="component" value="Unassembled WGS sequence"/>
</dbReference>
<dbReference type="AlphaFoldDB" id="A0A5B0RGJ8"/>
<proteinExistence type="predicted"/>
<sequence length="210" mass="23016">MAGSSNPSGGVPPLPFENAPNGSQELWLGPSQAANCNTKSFCVFHDKRCTKSQFWNAYNSTDGRVTGLVSVPTKPQLRPIFLDYQVYNQSMASQLGQSSGARVGGATEIFNLDLDGMFAQNKNYFATNDKDFAPFVQAVVNNLTSKAMIKIIMDNPNRSSKDSEEAKKVNDSLALNYADKDTHLAYRGRFLGHVGLKNPMTKVAYSVMED</sequence>
<evidence type="ECO:0000313" key="3">
    <source>
        <dbReference type="Proteomes" id="UP000325313"/>
    </source>
</evidence>
<dbReference type="EMBL" id="VDEP01000204">
    <property type="protein sequence ID" value="KAA1124318.1"/>
    <property type="molecule type" value="Genomic_DNA"/>
</dbReference>
<comment type="caution">
    <text evidence="2">The sequence shown here is derived from an EMBL/GenBank/DDBJ whole genome shotgun (WGS) entry which is preliminary data.</text>
</comment>
<name>A0A5B0RGJ8_PUCGR</name>
<evidence type="ECO:0000256" key="1">
    <source>
        <dbReference type="SAM" id="MobiDB-lite"/>
    </source>
</evidence>